<protein>
    <submittedName>
        <fullName evidence="4">Hydroxypyruvate isomerase family protein</fullName>
    </submittedName>
</protein>
<evidence type="ECO:0000313" key="4">
    <source>
        <dbReference type="EMBL" id="MBQ0937318.1"/>
    </source>
</evidence>
<dbReference type="Proteomes" id="UP000672097">
    <property type="component" value="Unassembled WGS sequence"/>
</dbReference>
<gene>
    <name evidence="4" type="ORF">KAK11_18480</name>
</gene>
<dbReference type="SUPFAM" id="SSF51658">
    <property type="entry name" value="Xylose isomerase-like"/>
    <property type="match status" value="1"/>
</dbReference>
<evidence type="ECO:0000313" key="5">
    <source>
        <dbReference type="Proteomes" id="UP000672097"/>
    </source>
</evidence>
<keyword evidence="5" id="KW-1185">Reference proteome</keyword>
<sequence>MPRFAANLTMLYNEHPFLDRFAAAAADGFKGVEFLFPYAFAASEMAQRLSDHGLQQVLFNAPPGDWDAGERGLACLPARVDEFRAGIARALEYAQALKCPRIHVMAGLAPAETERAALQATYESNLAWAAVQAKSCGVDVLIEPINTRDIPGFFLNRQDEAHRIVQAIGAPNLKVQFDLYHCQIVEGDVAMKIRQYLPTGRVGHFQLAGVPMRHEPDMGELNYRYLLNVLDEVATECDWEGWVGCEYRPARGAVAGATTAGLGWRALADKT</sequence>
<feature type="domain" description="Xylose isomerase-like TIM barrel" evidence="3">
    <location>
        <begin position="21"/>
        <end position="251"/>
    </location>
</feature>
<dbReference type="EMBL" id="JAGQDG010000007">
    <property type="protein sequence ID" value="MBQ0937318.1"/>
    <property type="molecule type" value="Genomic_DNA"/>
</dbReference>
<evidence type="ECO:0000256" key="2">
    <source>
        <dbReference type="PIRNR" id="PIRNR006241"/>
    </source>
</evidence>
<dbReference type="NCBIfam" id="NF043033">
    <property type="entry name" value="OxoTetrIsom"/>
    <property type="match status" value="1"/>
</dbReference>
<comment type="similarity">
    <text evidence="2">Belongs to the hyi family.</text>
</comment>
<dbReference type="RefSeq" id="WP_210810810.1">
    <property type="nucleotide sequence ID" value="NZ_JAGQDG010000007.1"/>
</dbReference>
<reference evidence="4 5" key="1">
    <citation type="submission" date="2021-04" db="EMBL/GenBank/DDBJ databases">
        <title>The genome sequence of type strain Ideonella paludis KCTC 32238.</title>
        <authorList>
            <person name="Liu Y."/>
        </authorList>
    </citation>
    <scope>NUCLEOTIDE SEQUENCE [LARGE SCALE GENOMIC DNA]</scope>
    <source>
        <strain evidence="4 5">KCTC 32238</strain>
    </source>
</reference>
<dbReference type="GO" id="GO:0016853">
    <property type="term" value="F:isomerase activity"/>
    <property type="evidence" value="ECO:0007669"/>
    <property type="project" value="UniProtKB-KW"/>
</dbReference>
<evidence type="ECO:0000256" key="1">
    <source>
        <dbReference type="ARBA" id="ARBA00023235"/>
    </source>
</evidence>
<proteinExistence type="inferred from homology"/>
<dbReference type="InterPro" id="IPR050417">
    <property type="entry name" value="Sugar_Epim/Isomerase"/>
</dbReference>
<organism evidence="4 5">
    <name type="scientific">Ideonella paludis</name>
    <dbReference type="NCBI Taxonomy" id="1233411"/>
    <lineage>
        <taxon>Bacteria</taxon>
        <taxon>Pseudomonadati</taxon>
        <taxon>Pseudomonadota</taxon>
        <taxon>Betaproteobacteria</taxon>
        <taxon>Burkholderiales</taxon>
        <taxon>Sphaerotilaceae</taxon>
        <taxon>Ideonella</taxon>
    </lineage>
</organism>
<keyword evidence="1 2" id="KW-0413">Isomerase</keyword>
<dbReference type="InterPro" id="IPR053398">
    <property type="entry name" value="HPT_OtnI_isomerases"/>
</dbReference>
<dbReference type="Gene3D" id="3.20.20.150">
    <property type="entry name" value="Divalent-metal-dependent TIM barrel enzymes"/>
    <property type="match status" value="1"/>
</dbReference>
<accession>A0ABS5E1Q9</accession>
<dbReference type="PIRSF" id="PIRSF006241">
    <property type="entry name" value="HyI"/>
    <property type="match status" value="1"/>
</dbReference>
<dbReference type="Pfam" id="PF01261">
    <property type="entry name" value="AP_endonuc_2"/>
    <property type="match status" value="1"/>
</dbReference>
<dbReference type="InterPro" id="IPR026040">
    <property type="entry name" value="HyI-like"/>
</dbReference>
<dbReference type="InterPro" id="IPR036237">
    <property type="entry name" value="Xyl_isomerase-like_sf"/>
</dbReference>
<comment type="caution">
    <text evidence="4">The sequence shown here is derived from an EMBL/GenBank/DDBJ whole genome shotgun (WGS) entry which is preliminary data.</text>
</comment>
<dbReference type="InterPro" id="IPR013022">
    <property type="entry name" value="Xyl_isomerase-like_TIM-brl"/>
</dbReference>
<dbReference type="PANTHER" id="PTHR43489:SF13">
    <property type="entry name" value="HYDROXYPYRUVATE ISOMERASE"/>
    <property type="match status" value="1"/>
</dbReference>
<evidence type="ECO:0000259" key="3">
    <source>
        <dbReference type="Pfam" id="PF01261"/>
    </source>
</evidence>
<name>A0ABS5E1Q9_9BURK</name>
<dbReference type="PANTHER" id="PTHR43489">
    <property type="entry name" value="ISOMERASE"/>
    <property type="match status" value="1"/>
</dbReference>